<name>A0ABW4QF65_9BACL</name>
<protein>
    <recommendedName>
        <fullName evidence="7">Signal transduction histidine-protein kinase/phosphatase DegS</fullName>
        <ecNumber evidence="7">2.7.13.3</ecNumber>
        <ecNumber evidence="7">3.1.3.-</ecNumber>
    </recommendedName>
</protein>
<dbReference type="PANTHER" id="PTHR24421:SF55">
    <property type="entry name" value="SENSOR HISTIDINE KINASE YDFH"/>
    <property type="match status" value="1"/>
</dbReference>
<dbReference type="EMBL" id="JBHUFW010000004">
    <property type="protein sequence ID" value="MFD1862211.1"/>
    <property type="molecule type" value="Genomic_DNA"/>
</dbReference>
<sequence>MAKKFDVKALDSIFNDVLEKMESSKQEIFVISEQSRQSYENMKDELEDIRSNISRIMKAGDLLEEKTRAARRRLAEVSKLFETFSETQIRQAYEKANELQEQLSANRSEEKQFRQKRDRLQRRLQSLLQTIEHAEHLVNRLNVTMNYLTSDFEEVEEAIDTDKLKHDYSLRIIEAQEEERKRLSREIHDGPAQMMANVLLRSDLIERTYREKGPELAFQEIKSLKEMVRDALTEVRRIIYDLRPMALDDLGLVPTLKKYLETTEDYNKGTKLRFQSNGIETRLPSNYETAIFRLVQEAISNAVRHGKASRIEVEVEWLKNHVTLVVKDNGTGFDQSIVKSQSFGLLGMKERIDLVDGDFFINSSPGNGTVLMFQIPLKTEG</sequence>
<comment type="caution">
    <text evidence="10">The sequence shown here is derived from an EMBL/GenBank/DDBJ whole genome shotgun (WGS) entry which is preliminary data.</text>
</comment>
<dbReference type="EC" id="2.7.13.3" evidence="7"/>
<dbReference type="PROSITE" id="PS50109">
    <property type="entry name" value="HIS_KIN"/>
    <property type="match status" value="1"/>
</dbReference>
<keyword evidence="5 7" id="KW-0067">ATP-binding</keyword>
<keyword evidence="7" id="KW-0378">Hydrolase</keyword>
<dbReference type="GO" id="GO:0016301">
    <property type="term" value="F:kinase activity"/>
    <property type="evidence" value="ECO:0007669"/>
    <property type="project" value="UniProtKB-KW"/>
</dbReference>
<comment type="catalytic activity">
    <reaction evidence="1 7">
        <text>ATP + protein L-histidine = ADP + protein N-phospho-L-histidine.</text>
        <dbReference type="EC" id="2.7.13.3"/>
    </reaction>
</comment>
<dbReference type="Pfam" id="PF05384">
    <property type="entry name" value="DegS"/>
    <property type="match status" value="1"/>
</dbReference>
<keyword evidence="3 7" id="KW-0547">Nucleotide-binding</keyword>
<dbReference type="InterPro" id="IPR003594">
    <property type="entry name" value="HATPase_dom"/>
</dbReference>
<dbReference type="Proteomes" id="UP001597273">
    <property type="component" value="Unassembled WGS sequence"/>
</dbReference>
<evidence type="ECO:0000256" key="1">
    <source>
        <dbReference type="ARBA" id="ARBA00000085"/>
    </source>
</evidence>
<dbReference type="CDD" id="cd16917">
    <property type="entry name" value="HATPase_UhpB-NarQ-NarX-like"/>
    <property type="match status" value="1"/>
</dbReference>
<feature type="domain" description="Histidine kinase" evidence="9">
    <location>
        <begin position="182"/>
        <end position="379"/>
    </location>
</feature>
<dbReference type="EC" id="3.1.3.-" evidence="7"/>
<dbReference type="InterPro" id="IPR011712">
    <property type="entry name" value="Sig_transdc_His_kin_sub3_dim/P"/>
</dbReference>
<dbReference type="InterPro" id="IPR050482">
    <property type="entry name" value="Sensor_HK_TwoCompSys"/>
</dbReference>
<dbReference type="PANTHER" id="PTHR24421">
    <property type="entry name" value="NITRATE/NITRITE SENSOR PROTEIN NARX-RELATED"/>
    <property type="match status" value="1"/>
</dbReference>
<dbReference type="PIRSF" id="PIRSF003169">
    <property type="entry name" value="STHK_DegS"/>
    <property type="match status" value="1"/>
</dbReference>
<dbReference type="RefSeq" id="WP_204890746.1">
    <property type="nucleotide sequence ID" value="NZ_JBHUFW010000004.1"/>
</dbReference>
<keyword evidence="7" id="KW-0904">Protein phosphatase</keyword>
<comment type="function">
    <text evidence="7">Member of the two-component regulatory system DegS/DegU, which plays an important role in the transition growth phase.</text>
</comment>
<feature type="coiled-coil region" evidence="8">
    <location>
        <begin position="32"/>
        <end position="59"/>
    </location>
</feature>
<evidence type="ECO:0000313" key="11">
    <source>
        <dbReference type="Proteomes" id="UP001597273"/>
    </source>
</evidence>
<evidence type="ECO:0000256" key="7">
    <source>
        <dbReference type="PIRNR" id="PIRNR003169"/>
    </source>
</evidence>
<gene>
    <name evidence="10" type="ORF">ACFSDB_04680</name>
</gene>
<evidence type="ECO:0000256" key="2">
    <source>
        <dbReference type="ARBA" id="ARBA00022679"/>
    </source>
</evidence>
<dbReference type="InterPro" id="IPR016381">
    <property type="entry name" value="Sig_transdc_His_kinase_DegS"/>
</dbReference>
<evidence type="ECO:0000256" key="6">
    <source>
        <dbReference type="ARBA" id="ARBA00023012"/>
    </source>
</evidence>
<evidence type="ECO:0000259" key="9">
    <source>
        <dbReference type="PROSITE" id="PS50109"/>
    </source>
</evidence>
<dbReference type="SUPFAM" id="SSF55874">
    <property type="entry name" value="ATPase domain of HSP90 chaperone/DNA topoisomerase II/histidine kinase"/>
    <property type="match status" value="1"/>
</dbReference>
<dbReference type="Gene3D" id="3.30.565.10">
    <property type="entry name" value="Histidine kinase-like ATPase, C-terminal domain"/>
    <property type="match status" value="1"/>
</dbReference>
<feature type="coiled-coil region" evidence="8">
    <location>
        <begin position="89"/>
        <end position="144"/>
    </location>
</feature>
<evidence type="ECO:0000256" key="4">
    <source>
        <dbReference type="ARBA" id="ARBA00022777"/>
    </source>
</evidence>
<comment type="subcellular location">
    <subcellularLocation>
        <location evidence="7">Cytoplasm</location>
    </subcellularLocation>
</comment>
<dbReference type="InterPro" id="IPR036890">
    <property type="entry name" value="HATPase_C_sf"/>
</dbReference>
<keyword evidence="4 7" id="KW-0418">Kinase</keyword>
<dbReference type="SMART" id="SM00387">
    <property type="entry name" value="HATPase_c"/>
    <property type="match status" value="1"/>
</dbReference>
<keyword evidence="6 7" id="KW-0902">Two-component regulatory system</keyword>
<keyword evidence="7" id="KW-0963">Cytoplasm</keyword>
<dbReference type="Gene3D" id="1.20.5.1930">
    <property type="match status" value="1"/>
</dbReference>
<proteinExistence type="predicted"/>
<keyword evidence="2 7" id="KW-0808">Transferase</keyword>
<evidence type="ECO:0000256" key="5">
    <source>
        <dbReference type="ARBA" id="ARBA00022840"/>
    </source>
</evidence>
<dbReference type="Pfam" id="PF02518">
    <property type="entry name" value="HATPase_c"/>
    <property type="match status" value="1"/>
</dbReference>
<keyword evidence="11" id="KW-1185">Reference proteome</keyword>
<evidence type="ECO:0000256" key="8">
    <source>
        <dbReference type="SAM" id="Coils"/>
    </source>
</evidence>
<reference evidence="11" key="1">
    <citation type="journal article" date="2019" name="Int. J. Syst. Evol. Microbiol.">
        <title>The Global Catalogue of Microorganisms (GCM) 10K type strain sequencing project: providing services to taxonomists for standard genome sequencing and annotation.</title>
        <authorList>
            <consortium name="The Broad Institute Genomics Platform"/>
            <consortium name="The Broad Institute Genome Sequencing Center for Infectious Disease"/>
            <person name="Wu L."/>
            <person name="Ma J."/>
        </authorList>
    </citation>
    <scope>NUCLEOTIDE SEQUENCE [LARGE SCALE GENOMIC DNA]</scope>
    <source>
        <strain evidence="11">CGMCC 1.15475</strain>
    </source>
</reference>
<dbReference type="InterPro" id="IPR005467">
    <property type="entry name" value="His_kinase_dom"/>
</dbReference>
<dbReference type="Pfam" id="PF07730">
    <property type="entry name" value="HisKA_3"/>
    <property type="match status" value="1"/>
</dbReference>
<accession>A0ABW4QF65</accession>
<dbReference type="InterPro" id="IPR008595">
    <property type="entry name" value="DegS"/>
</dbReference>
<evidence type="ECO:0000313" key="10">
    <source>
        <dbReference type="EMBL" id="MFD1862211.1"/>
    </source>
</evidence>
<evidence type="ECO:0000256" key="3">
    <source>
        <dbReference type="ARBA" id="ARBA00022741"/>
    </source>
</evidence>
<keyword evidence="8" id="KW-0175">Coiled coil</keyword>
<organism evidence="10 11">
    <name type="scientific">Planococcus chinensis</name>
    <dbReference type="NCBI Taxonomy" id="272917"/>
    <lineage>
        <taxon>Bacteria</taxon>
        <taxon>Bacillati</taxon>
        <taxon>Bacillota</taxon>
        <taxon>Bacilli</taxon>
        <taxon>Bacillales</taxon>
        <taxon>Caryophanaceae</taxon>
        <taxon>Planococcus</taxon>
    </lineage>
</organism>